<dbReference type="eggNOG" id="ENOG5030G4G">
    <property type="taxonomic scope" value="Bacteria"/>
</dbReference>
<sequence>MVGKLKNKKINSHRKKVILIELAAFIVLIFISKLSEYILNVNNLILLSKPKIALWLGQSILLIIIIIQTLRIICNKVKSIILKSGITVVTIIAICTYLFASVIGSILFIEPEHIIEKDNKKMVACVNSFLQVRVSYFVIQVYVKEGMKARNLGEILSNIEDYAREHNISVVVDFLRE</sequence>
<dbReference type="AlphaFoldDB" id="C4IBA4"/>
<evidence type="ECO:0000313" key="3">
    <source>
        <dbReference type="Proteomes" id="UP000003081"/>
    </source>
</evidence>
<accession>C4IBA4</accession>
<protein>
    <submittedName>
        <fullName evidence="2">Uncharacterized protein</fullName>
    </submittedName>
</protein>
<proteinExistence type="predicted"/>
<dbReference type="EMBL" id="ACOM01000001">
    <property type="protein sequence ID" value="EEP56293.1"/>
    <property type="molecule type" value="Genomic_DNA"/>
</dbReference>
<evidence type="ECO:0000313" key="2">
    <source>
        <dbReference type="EMBL" id="EEP56293.1"/>
    </source>
</evidence>
<name>C4IBA4_CLOBU</name>
<organism evidence="2 3">
    <name type="scientific">Clostridium butyricum E4 str. BoNT E BL5262</name>
    <dbReference type="NCBI Taxonomy" id="632245"/>
    <lineage>
        <taxon>Bacteria</taxon>
        <taxon>Bacillati</taxon>
        <taxon>Bacillota</taxon>
        <taxon>Clostridia</taxon>
        <taxon>Eubacteriales</taxon>
        <taxon>Clostridiaceae</taxon>
        <taxon>Clostridium</taxon>
    </lineage>
</organism>
<dbReference type="Proteomes" id="UP000003081">
    <property type="component" value="Unassembled WGS sequence"/>
</dbReference>
<evidence type="ECO:0000256" key="1">
    <source>
        <dbReference type="SAM" id="Phobius"/>
    </source>
</evidence>
<reference evidence="2" key="1">
    <citation type="submission" date="2009-08" db="EMBL/GenBank/DDBJ databases">
        <authorList>
            <person name="Shrivastava S."/>
            <person name="Brinkac L.B."/>
            <person name="Brown J.L."/>
            <person name="Bruce D.B."/>
            <person name="Detter C."/>
            <person name="Green L.D."/>
            <person name="Munk C.A."/>
            <person name="Rogers Y.C."/>
            <person name="Tapia R."/>
            <person name="Sims D.R."/>
            <person name="Smith L.A."/>
            <person name="Smith T.J."/>
            <person name="Sutton G."/>
            <person name="Brettin T."/>
        </authorList>
    </citation>
    <scope>NUCLEOTIDE SEQUENCE [LARGE SCALE GENOMIC DNA]</scope>
    <source>
        <strain evidence="2">BoNT E BL5262</strain>
    </source>
</reference>
<keyword evidence="1" id="KW-0472">Membrane</keyword>
<comment type="caution">
    <text evidence="2">The sequence shown here is derived from an EMBL/GenBank/DDBJ whole genome shotgun (WGS) entry which is preliminary data.</text>
</comment>
<feature type="transmembrane region" description="Helical" evidence="1">
    <location>
        <begin position="86"/>
        <end position="109"/>
    </location>
</feature>
<gene>
    <name evidence="2" type="ORF">CLP_0514</name>
</gene>
<dbReference type="HOGENOM" id="CLU_1515333_0_0_9"/>
<feature type="transmembrane region" description="Helical" evidence="1">
    <location>
        <begin position="16"/>
        <end position="32"/>
    </location>
</feature>
<keyword evidence="3" id="KW-1185">Reference proteome</keyword>
<dbReference type="RefSeq" id="WP_003406145.1">
    <property type="nucleotide sequence ID" value="NZ_ACOM01000001.1"/>
</dbReference>
<keyword evidence="1" id="KW-1133">Transmembrane helix</keyword>
<feature type="transmembrane region" description="Helical" evidence="1">
    <location>
        <begin position="52"/>
        <end position="74"/>
    </location>
</feature>
<keyword evidence="1" id="KW-0812">Transmembrane</keyword>